<dbReference type="PROSITE" id="PS00430">
    <property type="entry name" value="TONB_DEPENDENT_REC_1"/>
    <property type="match status" value="1"/>
</dbReference>
<dbReference type="Proteomes" id="UP000175684">
    <property type="component" value="Unassembled WGS sequence"/>
</dbReference>
<dbReference type="OrthoDB" id="3222555at2"/>
<dbReference type="InterPro" id="IPR013378">
    <property type="entry name" value="InlB-like_B-rpt"/>
</dbReference>
<comment type="subcellular location">
    <subcellularLocation>
        <location evidence="1">Cell envelope</location>
    </subcellularLocation>
</comment>
<proteinExistence type="predicted"/>
<evidence type="ECO:0008006" key="5">
    <source>
        <dbReference type="Google" id="ProtNLM"/>
    </source>
</evidence>
<dbReference type="GO" id="GO:0030313">
    <property type="term" value="C:cell envelope"/>
    <property type="evidence" value="ECO:0007669"/>
    <property type="project" value="UniProtKB-SubCell"/>
</dbReference>
<dbReference type="InterPro" id="IPR042229">
    <property type="entry name" value="Listeria/Bacterioides_rpt_sf"/>
</dbReference>
<dbReference type="Gene3D" id="2.60.40.4270">
    <property type="entry name" value="Listeria-Bacteroides repeat domain"/>
    <property type="match status" value="2"/>
</dbReference>
<sequence>MLRHITRLIAGLLAAGLLLALAPSAHAAATYDITQVGDADWVGVTDANGRELSGQTTASDGLQVTATVRLRIDDIGALREGDTVLVKATAASGSHFGPSLFSRMTLPPSLLDRQGNAVFTVSNADGDNTILKLTRTGTTALGTYSCDLAATNKLWRRTPESKTSTWRIGSSSAYTFASRPQANTPCASNSNGEWVPQVQGNSIWVNQWFLNCGTMRSIMDGPDTSGIRTESQVGWARIIPESGRITSLDVPNNSAFFILKAVDGRTPGSLDARTGIFRLSWKSDVDISTYDKAVANLPVGSVTVMEQEDGSWDIAYNIGSRLPGLANSLKTPDSSDPATLELQRNTGNIWQVAQTTFCVRFQDESVPNRVSVETRGTEYAYRSRTLTTKTIDPAIGQGQSAIRYDPNGGDGDAFKKVGDSGTTATTAEAGVFLRKGHTFAGWNTKADGTGTAYQAGADVAYPAEGDTLTLYAQWEANAYKTEFRDWRGRTITSGTAKYGSTPTVPALADTTWLADPDMNFDNVDGWRDDWWHGSPTFTKDGLTVNSRDTRANGKTVGANAAIHVEADADYSEANATNAAKSSGIGFNINNGNNSYLGWHACPNGRQCEVDAVLTAGLASSQTIEPWVQIANDRFNGYGTATVHRMQLTQVDPATHNGIARDGYVFTGWDKDPSKPVEGDTVYTARYRPAVYKVRFDANGGTGAMADQSHTYDRRQTLTANAFAREGYRFTGWNTRPDGKGKAFTDKQAVSNLLTHDGATGVLYAQWERIPETALPRSGGTMTHNLTTILGGGFLSSPSHSSSCAGAGWAEPCKAGDVTC</sequence>
<protein>
    <recommendedName>
        <fullName evidence="5">InlB B-repeat-containing protein</fullName>
    </recommendedName>
</protein>
<gene>
    <name evidence="3" type="ORF">BBK15_06050</name>
</gene>
<dbReference type="RefSeq" id="WP_070122580.1">
    <property type="nucleotide sequence ID" value="NZ_MAXD01000003.1"/>
</dbReference>
<name>A0A1E7Y0A9_BIFAD</name>
<dbReference type="AlphaFoldDB" id="A0A1E7Y0A9"/>
<feature type="signal peptide" evidence="2">
    <location>
        <begin position="1"/>
        <end position="27"/>
    </location>
</feature>
<organism evidence="3 4">
    <name type="scientific">Bifidobacterium adolescentis</name>
    <dbReference type="NCBI Taxonomy" id="1680"/>
    <lineage>
        <taxon>Bacteria</taxon>
        <taxon>Bacillati</taxon>
        <taxon>Actinomycetota</taxon>
        <taxon>Actinomycetes</taxon>
        <taxon>Bifidobacteriales</taxon>
        <taxon>Bifidobacteriaceae</taxon>
        <taxon>Bifidobacterium</taxon>
    </lineage>
</organism>
<keyword evidence="2" id="KW-0732">Signal</keyword>
<dbReference type="EMBL" id="MAXD01000003">
    <property type="protein sequence ID" value="OFA35025.1"/>
    <property type="molecule type" value="Genomic_DNA"/>
</dbReference>
<accession>A0A1E7Y0A9</accession>
<dbReference type="Pfam" id="PF09479">
    <property type="entry name" value="Flg_new"/>
    <property type="match status" value="2"/>
</dbReference>
<evidence type="ECO:0000256" key="2">
    <source>
        <dbReference type="SAM" id="SignalP"/>
    </source>
</evidence>
<dbReference type="InterPro" id="IPR010916">
    <property type="entry name" value="TonB_box_CS"/>
</dbReference>
<evidence type="ECO:0000256" key="1">
    <source>
        <dbReference type="ARBA" id="ARBA00004196"/>
    </source>
</evidence>
<comment type="caution">
    <text evidence="3">The sequence shown here is derived from an EMBL/GenBank/DDBJ whole genome shotgun (WGS) entry which is preliminary data.</text>
</comment>
<dbReference type="NCBIfam" id="TIGR02543">
    <property type="entry name" value="List_Bact_rpt"/>
    <property type="match status" value="1"/>
</dbReference>
<evidence type="ECO:0000313" key="3">
    <source>
        <dbReference type="EMBL" id="OFA35025.1"/>
    </source>
</evidence>
<reference evidence="3 4" key="1">
    <citation type="submission" date="2016-07" db="EMBL/GenBank/DDBJ databases">
        <title>Draft Genome Sequence of Bifidobacterium adolescentis strain Km 4.</title>
        <authorList>
            <person name="Danilenko V.N."/>
        </authorList>
    </citation>
    <scope>NUCLEOTIDE SEQUENCE [LARGE SCALE GENOMIC DNA]</scope>
    <source>
        <strain evidence="3 4">Km 4</strain>
    </source>
</reference>
<feature type="chain" id="PRO_5009208550" description="InlB B-repeat-containing protein" evidence="2">
    <location>
        <begin position="28"/>
        <end position="819"/>
    </location>
</feature>
<evidence type="ECO:0000313" key="4">
    <source>
        <dbReference type="Proteomes" id="UP000175684"/>
    </source>
</evidence>